<organism evidence="3 4">
    <name type="scientific">Dunaliella salina</name>
    <name type="common">Green alga</name>
    <name type="synonym">Protococcus salinus</name>
    <dbReference type="NCBI Taxonomy" id="3046"/>
    <lineage>
        <taxon>Eukaryota</taxon>
        <taxon>Viridiplantae</taxon>
        <taxon>Chlorophyta</taxon>
        <taxon>core chlorophytes</taxon>
        <taxon>Chlorophyceae</taxon>
        <taxon>CS clade</taxon>
        <taxon>Chlamydomonadales</taxon>
        <taxon>Dunaliellaceae</taxon>
        <taxon>Dunaliella</taxon>
    </lineage>
</organism>
<reference evidence="3" key="1">
    <citation type="submission" date="2017-08" db="EMBL/GenBank/DDBJ databases">
        <authorList>
            <person name="Polle J.E."/>
            <person name="Barry K."/>
            <person name="Cushman J."/>
            <person name="Schmutz J."/>
            <person name="Tran D."/>
            <person name="Hathwaick L.T."/>
            <person name="Yim W.C."/>
            <person name="Jenkins J."/>
            <person name="Mckie-Krisberg Z.M."/>
            <person name="Prochnik S."/>
            <person name="Lindquist E."/>
            <person name="Dockter R.B."/>
            <person name="Adam C."/>
            <person name="Molina H."/>
            <person name="Bunkerborg J."/>
            <person name="Jin E."/>
            <person name="Buchheim M."/>
            <person name="Magnuson J."/>
        </authorList>
    </citation>
    <scope>NUCLEOTIDE SEQUENCE</scope>
    <source>
        <strain evidence="3">CCAP 19/18</strain>
    </source>
</reference>
<feature type="region of interest" description="Disordered" evidence="1">
    <location>
        <begin position="143"/>
        <end position="192"/>
    </location>
</feature>
<evidence type="ECO:0000313" key="3">
    <source>
        <dbReference type="EMBL" id="KAF5832743.1"/>
    </source>
</evidence>
<feature type="region of interest" description="Disordered" evidence="1">
    <location>
        <begin position="227"/>
        <end position="342"/>
    </location>
</feature>
<feature type="compositionally biased region" description="Low complexity" evidence="1">
    <location>
        <begin position="259"/>
        <end position="268"/>
    </location>
</feature>
<feature type="compositionally biased region" description="Acidic residues" evidence="1">
    <location>
        <begin position="324"/>
        <end position="335"/>
    </location>
</feature>
<dbReference type="Pfam" id="PF13640">
    <property type="entry name" value="2OG-FeII_Oxy_3"/>
    <property type="match status" value="1"/>
</dbReference>
<feature type="compositionally biased region" description="Basic and acidic residues" evidence="1">
    <location>
        <begin position="164"/>
        <end position="185"/>
    </location>
</feature>
<feature type="region of interest" description="Disordered" evidence="1">
    <location>
        <begin position="70"/>
        <end position="93"/>
    </location>
</feature>
<comment type="caution">
    <text evidence="3">The sequence shown here is derived from an EMBL/GenBank/DDBJ whole genome shotgun (WGS) entry which is preliminary data.</text>
</comment>
<protein>
    <recommendedName>
        <fullName evidence="2">Prolyl 4-hydroxylase alpha subunit Fe(2+) 2OG dioxygenase domain-containing protein</fullName>
    </recommendedName>
</protein>
<accession>A0ABQ7GDR8</accession>
<evidence type="ECO:0000313" key="4">
    <source>
        <dbReference type="Proteomes" id="UP000815325"/>
    </source>
</evidence>
<dbReference type="EMBL" id="MU069852">
    <property type="protein sequence ID" value="KAF5832743.1"/>
    <property type="molecule type" value="Genomic_DNA"/>
</dbReference>
<feature type="domain" description="Prolyl 4-hydroxylase alpha subunit Fe(2+) 2OG dioxygenase" evidence="2">
    <location>
        <begin position="356"/>
        <end position="460"/>
    </location>
</feature>
<evidence type="ECO:0000256" key="1">
    <source>
        <dbReference type="SAM" id="MobiDB-lite"/>
    </source>
</evidence>
<dbReference type="PANTHER" id="PTHR35169">
    <property type="entry name" value="FE2OG DIOXYGENASE DOMAIN-CONTAINING PROTEIN"/>
    <property type="match status" value="1"/>
</dbReference>
<name>A0ABQ7GDR8_DUNSA</name>
<evidence type="ECO:0000259" key="2">
    <source>
        <dbReference type="Pfam" id="PF13640"/>
    </source>
</evidence>
<dbReference type="Gene3D" id="2.60.120.620">
    <property type="entry name" value="q2cbj1_9rhob like domain"/>
    <property type="match status" value="1"/>
</dbReference>
<gene>
    <name evidence="3" type="ORF">DUNSADRAFT_11262</name>
</gene>
<feature type="compositionally biased region" description="Basic and acidic residues" evidence="1">
    <location>
        <begin position="283"/>
        <end position="294"/>
    </location>
</feature>
<keyword evidence="4" id="KW-1185">Reference proteome</keyword>
<proteinExistence type="predicted"/>
<dbReference type="Proteomes" id="UP000815325">
    <property type="component" value="Unassembled WGS sequence"/>
</dbReference>
<sequence>MSNADFFVPVTTHDTSWDPHRVSVPLCVSLDACFVPISSGGVRLDTANVVVLDDFISERERQELLDFITHPGWDHAQGPPADRWEKATSDAADQPRTWGLKSEFLKQLSCSCMRAKVEVQSRLCKLYPEVIWCHQPSDAIQQSVVQSEEHAGAHPGARSGASEGGHDQQDAVVRGHDQQQDETRAADGSCQGRGISCAVPPQGCHTCGEAGNQGSGALMLSRLPCGAPSSCQGQAGRDHAPAPCHQAQQFPTPPEQGSGAAAVVVDGGPEQGRTADAPALQKESSRDAEPHLDVNSRAAAASTAACEHRGPPASSQGVHHIAGADEDSEDSDDVPEAPCTREDRSFDCSSMLANAATHGDKFGWHQDADPMTFPPSLFTSTYGWYANREPGKPLFVSLILYLNDFWPKEWDAETMFLDVPSDTGIAVRPKAYRAVLMDQDVLHRLSQPSHRAGGCPRYSLVWKLVMLPRSSGQQCCIARADWGPPTCFGSSAKADAVVRQMARKRKAAELAA</sequence>
<dbReference type="InterPro" id="IPR044862">
    <property type="entry name" value="Pro_4_hyd_alph_FE2OG_OXY"/>
</dbReference>
<dbReference type="PANTHER" id="PTHR35169:SF1">
    <property type="entry name" value="PROLYL 4-HYDROXYLASE ALPHA SUBUNIT FE(2+) 2OG DIOXYGENASE DOMAIN-CONTAINING PROTEIN"/>
    <property type="match status" value="1"/>
</dbReference>